<evidence type="ECO:0000313" key="3">
    <source>
        <dbReference type="Proteomes" id="UP000010796"/>
    </source>
</evidence>
<name>L0FRY1_ECHVK</name>
<dbReference type="HOGENOM" id="CLU_066814_0_0_10"/>
<accession>L0FRY1</accession>
<dbReference type="PATRIC" id="fig|926556.3.peg.408"/>
<keyword evidence="3" id="KW-1185">Reference proteome</keyword>
<evidence type="ECO:0000313" key="2">
    <source>
        <dbReference type="EMBL" id="AGA76694.1"/>
    </source>
</evidence>
<sequence>MKFVYLIVPLISILSSCESLIEVDTPDFDVMLEKGLTYNVGDTVKFAFTGYAGNITFYSGLPGSDYEFRERKEIDGGVPQIELVTQYGGGGTQINSLRLMVTTDLMSMDSAGVVNANWTDISDKADIAPNTTITPSGVLDLSEYVESGKPLFFGFKFVGETSATHLPGNWIIHDFVANTVMDDGSALPVVTMPTASWSTFSILNDASKWIFRNNNTQAYIIGGGYNAPPSEDWMITKGLNFTKVPPDTGLPIQNIGSNALKGYEFVYNTPGTYTVTFIGSNYTVDDHKEVIRQFTIAVEEE</sequence>
<dbReference type="KEGG" id="evi:Echvi_0406"/>
<dbReference type="STRING" id="926556.Echvi_0406"/>
<reference evidence="3" key="1">
    <citation type="submission" date="2012-02" db="EMBL/GenBank/DDBJ databases">
        <title>The complete genome of Echinicola vietnamensis DSM 17526.</title>
        <authorList>
            <person name="Lucas S."/>
            <person name="Copeland A."/>
            <person name="Lapidus A."/>
            <person name="Glavina del Rio T."/>
            <person name="Dalin E."/>
            <person name="Tice H."/>
            <person name="Bruce D."/>
            <person name="Goodwin L."/>
            <person name="Pitluck S."/>
            <person name="Peters L."/>
            <person name="Ovchinnikova G."/>
            <person name="Teshima H."/>
            <person name="Kyrpides N."/>
            <person name="Mavromatis K."/>
            <person name="Ivanova N."/>
            <person name="Brettin T."/>
            <person name="Detter J.C."/>
            <person name="Han C."/>
            <person name="Larimer F."/>
            <person name="Land M."/>
            <person name="Hauser L."/>
            <person name="Markowitz V."/>
            <person name="Cheng J.-F."/>
            <person name="Hugenholtz P."/>
            <person name="Woyke T."/>
            <person name="Wu D."/>
            <person name="Brambilla E."/>
            <person name="Klenk H.-P."/>
            <person name="Eisen J.A."/>
        </authorList>
    </citation>
    <scope>NUCLEOTIDE SEQUENCE [LARGE SCALE GENOMIC DNA]</scope>
    <source>
        <strain evidence="3">DSM 17526 / LMG 23754 / KMM 6221</strain>
    </source>
</reference>
<dbReference type="EMBL" id="CP003346">
    <property type="protein sequence ID" value="AGA76694.1"/>
    <property type="molecule type" value="Genomic_DNA"/>
</dbReference>
<dbReference type="OrthoDB" id="1082472at2"/>
<dbReference type="PROSITE" id="PS51257">
    <property type="entry name" value="PROKAR_LIPOPROTEIN"/>
    <property type="match status" value="1"/>
</dbReference>
<dbReference type="eggNOG" id="ENOG5031WDC">
    <property type="taxonomic scope" value="Bacteria"/>
</dbReference>
<dbReference type="InterPro" id="IPR032185">
    <property type="entry name" value="DUF5017"/>
</dbReference>
<dbReference type="Pfam" id="PF16409">
    <property type="entry name" value="DUF5017"/>
    <property type="match status" value="1"/>
</dbReference>
<dbReference type="AlphaFoldDB" id="L0FRY1"/>
<proteinExistence type="predicted"/>
<gene>
    <name evidence="2" type="ordered locus">Echvi_0406</name>
</gene>
<dbReference type="RefSeq" id="WP_015264261.1">
    <property type="nucleotide sequence ID" value="NC_019904.1"/>
</dbReference>
<feature type="domain" description="DUF5017" evidence="1">
    <location>
        <begin position="16"/>
        <end position="197"/>
    </location>
</feature>
<evidence type="ECO:0000259" key="1">
    <source>
        <dbReference type="Pfam" id="PF16409"/>
    </source>
</evidence>
<protein>
    <recommendedName>
        <fullName evidence="1">DUF5017 domain-containing protein</fullName>
    </recommendedName>
</protein>
<organism evidence="2 3">
    <name type="scientific">Echinicola vietnamensis (strain DSM 17526 / LMG 23754 / KMM 6221)</name>
    <dbReference type="NCBI Taxonomy" id="926556"/>
    <lineage>
        <taxon>Bacteria</taxon>
        <taxon>Pseudomonadati</taxon>
        <taxon>Bacteroidota</taxon>
        <taxon>Cytophagia</taxon>
        <taxon>Cytophagales</taxon>
        <taxon>Cyclobacteriaceae</taxon>
        <taxon>Echinicola</taxon>
    </lineage>
</organism>
<dbReference type="Proteomes" id="UP000010796">
    <property type="component" value="Chromosome"/>
</dbReference>